<evidence type="ECO:0000313" key="4">
    <source>
        <dbReference type="EMBL" id="KAL0569048.1"/>
    </source>
</evidence>
<protein>
    <recommendedName>
        <fullName evidence="3">Polyketide synthase-like phosphopantetheine-binding domain-containing protein</fullName>
    </recommendedName>
</protein>
<dbReference type="SMART" id="SM00823">
    <property type="entry name" value="PKS_PP"/>
    <property type="match status" value="1"/>
</dbReference>
<dbReference type="Gene3D" id="3.40.50.720">
    <property type="entry name" value="NAD(P)-binding Rossmann-like Domain"/>
    <property type="match status" value="1"/>
</dbReference>
<dbReference type="PANTHER" id="PTHR43439">
    <property type="entry name" value="PHENYLACETATE-COENZYME A LIGASE"/>
    <property type="match status" value="1"/>
</dbReference>
<keyword evidence="2" id="KW-0597">Phosphoprotein</keyword>
<reference evidence="4 5" key="1">
    <citation type="submission" date="2024-02" db="EMBL/GenBank/DDBJ databases">
        <title>A draft genome for the cacao thread blight pathogen Marasmius crinis-equi.</title>
        <authorList>
            <person name="Cohen S.P."/>
            <person name="Baruah I.K."/>
            <person name="Amoako-Attah I."/>
            <person name="Bukari Y."/>
            <person name="Meinhardt L.W."/>
            <person name="Bailey B.A."/>
        </authorList>
    </citation>
    <scope>NUCLEOTIDE SEQUENCE [LARGE SCALE GENOMIC DNA]</scope>
    <source>
        <strain evidence="4 5">GH-76</strain>
    </source>
</reference>
<dbReference type="InterPro" id="IPR042099">
    <property type="entry name" value="ANL_N_sf"/>
</dbReference>
<proteinExistence type="predicted"/>
<dbReference type="Pfam" id="PF23562">
    <property type="entry name" value="AMP-binding_C_3"/>
    <property type="match status" value="1"/>
</dbReference>
<dbReference type="Pfam" id="PF00501">
    <property type="entry name" value="AMP-binding"/>
    <property type="match status" value="1"/>
</dbReference>
<dbReference type="Pfam" id="PF07993">
    <property type="entry name" value="NAD_binding_4"/>
    <property type="match status" value="1"/>
</dbReference>
<dbReference type="SUPFAM" id="SSF56801">
    <property type="entry name" value="Acetyl-CoA synthetase-like"/>
    <property type="match status" value="1"/>
</dbReference>
<dbReference type="InterPro" id="IPR036291">
    <property type="entry name" value="NAD(P)-bd_dom_sf"/>
</dbReference>
<dbReference type="Gene3D" id="1.10.1200.10">
    <property type="entry name" value="ACP-like"/>
    <property type="match status" value="1"/>
</dbReference>
<evidence type="ECO:0000259" key="3">
    <source>
        <dbReference type="SMART" id="SM00823"/>
    </source>
</evidence>
<dbReference type="InterPro" id="IPR000873">
    <property type="entry name" value="AMP-dep_synth/lig_dom"/>
</dbReference>
<feature type="non-terminal residue" evidence="4">
    <location>
        <position position="810"/>
    </location>
</feature>
<gene>
    <name evidence="4" type="ORF">V5O48_012925</name>
</gene>
<name>A0ABR3F1H7_9AGAR</name>
<evidence type="ECO:0000256" key="1">
    <source>
        <dbReference type="ARBA" id="ARBA00022450"/>
    </source>
</evidence>
<dbReference type="PANTHER" id="PTHR43439:SF2">
    <property type="entry name" value="ENZYME, PUTATIVE (JCVI)-RELATED"/>
    <property type="match status" value="1"/>
</dbReference>
<dbReference type="Proteomes" id="UP001465976">
    <property type="component" value="Unassembled WGS sequence"/>
</dbReference>
<dbReference type="InterPro" id="IPR013120">
    <property type="entry name" value="FAR_NAD-bd"/>
</dbReference>
<evidence type="ECO:0000256" key="2">
    <source>
        <dbReference type="ARBA" id="ARBA00022553"/>
    </source>
</evidence>
<dbReference type="EMBL" id="JBAHYK010001204">
    <property type="protein sequence ID" value="KAL0569048.1"/>
    <property type="molecule type" value="Genomic_DNA"/>
</dbReference>
<comment type="caution">
    <text evidence="4">The sequence shown here is derived from an EMBL/GenBank/DDBJ whole genome shotgun (WGS) entry which is preliminary data.</text>
</comment>
<dbReference type="InterPro" id="IPR020806">
    <property type="entry name" value="PKS_PP-bd"/>
</dbReference>
<dbReference type="InterPro" id="IPR036736">
    <property type="entry name" value="ACP-like_sf"/>
</dbReference>
<evidence type="ECO:0000313" key="5">
    <source>
        <dbReference type="Proteomes" id="UP001465976"/>
    </source>
</evidence>
<accession>A0ABR3F1H7</accession>
<dbReference type="Gene3D" id="3.40.50.12780">
    <property type="entry name" value="N-terminal domain of ligase-like"/>
    <property type="match status" value="1"/>
</dbReference>
<feature type="domain" description="Polyketide synthase-like phosphopantetheine-binding" evidence="3">
    <location>
        <begin position="605"/>
        <end position="680"/>
    </location>
</feature>
<dbReference type="SUPFAM" id="SSF51735">
    <property type="entry name" value="NAD(P)-binding Rossmann-fold domains"/>
    <property type="match status" value="1"/>
</dbReference>
<sequence length="810" mass="89774">MESLDLIPLPPQTQGLVKNTAFRTPPVDGSLSLAQIYDWQARNSPNHRLFVFSDNDGGVRNITWKEAVAAIYTGARSLRSRMQMKGIVATKHRVPVVAILSTADAITYFTMLMCIVRADCIAFAISPRNSAAAVAHLLGNVGVDHVLVGRESAMQDLILESLAKLKENFPAQPVPTYSPTFAFDEIFLPSFEEALTLKPDELPLTLRPHDPLIYLHSSGMIRTLIFPQAVVRSYLGYLLGSTDFPKPISLTNKKMIQLGQQPWFGEQDWTDKVLSIHVMPMYHGMGISQLSWAATAGLIVAGFEPKVPSILPTPENLFEGARSTSSDIILCVPSFLEAWARRPNYVSWLATRSGVIYGGGPLNREAGDLMTRQGVAIFILYGMSEIGIISPMVPAKTENNYDWNYFRFTDWSKNHWKPHGDNLYELVVVDSPYCTPSVINTQVDGIPAYATSDLFIPHPTKPGYWRIHGRADDQIVHNTGEKDPHVAAAVMFGYGQFNAGVLVEPKPAFRFDPADEMKLAEFRNILWPTIERMNEFAPQHSRLFKEMILVASPAKPFTYTAKNTARRQAILNDYAEEISKIYDIVSETTQSKIPPPMSWNLGSTTSFVRAVVTSVLTHAVKDDDDLFQHGCDSLQATWIRNSILRALKDAAGLDSRLITNNFVYEHPTIKRLSTFVFSLALGGMIPKALDNDAKKLAMNELVETYAKDLPVSSRTSEGSTTRSEKVVLLTGGTGSLGSYVLSNLIKDSSVEHVYVLNRSHKGQDSATRLKNSFKQRALDAGDIIGDKVTILEADLSDEKTLGLEDTAFKV</sequence>
<keyword evidence="1" id="KW-0596">Phosphopantetheine</keyword>
<keyword evidence="5" id="KW-1185">Reference proteome</keyword>
<dbReference type="InterPro" id="IPR051414">
    <property type="entry name" value="Adenylate-forming_Reductase"/>
</dbReference>
<organism evidence="4 5">
    <name type="scientific">Marasmius crinis-equi</name>
    <dbReference type="NCBI Taxonomy" id="585013"/>
    <lineage>
        <taxon>Eukaryota</taxon>
        <taxon>Fungi</taxon>
        <taxon>Dikarya</taxon>
        <taxon>Basidiomycota</taxon>
        <taxon>Agaricomycotina</taxon>
        <taxon>Agaricomycetes</taxon>
        <taxon>Agaricomycetidae</taxon>
        <taxon>Agaricales</taxon>
        <taxon>Marasmiineae</taxon>
        <taxon>Marasmiaceae</taxon>
        <taxon>Marasmius</taxon>
    </lineage>
</organism>